<dbReference type="InterPro" id="IPR040007">
    <property type="entry name" value="Tho2"/>
</dbReference>
<evidence type="ECO:0000259" key="1">
    <source>
        <dbReference type="Pfam" id="PF16134"/>
    </source>
</evidence>
<gene>
    <name evidence="2" type="ORF">JYZ213_LOCUS47154</name>
</gene>
<dbReference type="GO" id="GO:0006406">
    <property type="term" value="P:mRNA export from nucleus"/>
    <property type="evidence" value="ECO:0007669"/>
    <property type="project" value="InterPro"/>
</dbReference>
<accession>A0A815Y4Z9</accession>
<sequence>MERLEIDTLEYLDLIISRDQFNQKYVRIKTRLYYKQQKFNLLREESEGFAKTITELNQNFSITKLNSQQLYDRLMALIG</sequence>
<dbReference type="GO" id="GO:0000445">
    <property type="term" value="C:THO complex part of transcription export complex"/>
    <property type="evidence" value="ECO:0007669"/>
    <property type="project" value="TreeGrafter"/>
</dbReference>
<dbReference type="EMBL" id="CAJNOG010007763">
    <property type="protein sequence ID" value="CAF1566481.1"/>
    <property type="molecule type" value="Genomic_DNA"/>
</dbReference>
<name>A0A815Y4Z9_9BILA</name>
<evidence type="ECO:0000313" key="3">
    <source>
        <dbReference type="Proteomes" id="UP000663845"/>
    </source>
</evidence>
<dbReference type="PANTHER" id="PTHR21597">
    <property type="entry name" value="THO2 PROTEIN"/>
    <property type="match status" value="1"/>
</dbReference>
<dbReference type="InterPro" id="IPR032302">
    <property type="entry name" value="THOC2_N"/>
</dbReference>
<dbReference type="PANTHER" id="PTHR21597:SF0">
    <property type="entry name" value="THO COMPLEX SUBUNIT 2"/>
    <property type="match status" value="1"/>
</dbReference>
<organism evidence="2 3">
    <name type="scientific">Adineta steineri</name>
    <dbReference type="NCBI Taxonomy" id="433720"/>
    <lineage>
        <taxon>Eukaryota</taxon>
        <taxon>Metazoa</taxon>
        <taxon>Spiralia</taxon>
        <taxon>Gnathifera</taxon>
        <taxon>Rotifera</taxon>
        <taxon>Eurotatoria</taxon>
        <taxon>Bdelloidea</taxon>
        <taxon>Adinetida</taxon>
        <taxon>Adinetidae</taxon>
        <taxon>Adineta</taxon>
    </lineage>
</organism>
<dbReference type="GO" id="GO:0003729">
    <property type="term" value="F:mRNA binding"/>
    <property type="evidence" value="ECO:0007669"/>
    <property type="project" value="TreeGrafter"/>
</dbReference>
<evidence type="ECO:0000313" key="2">
    <source>
        <dbReference type="EMBL" id="CAF1566481.1"/>
    </source>
</evidence>
<comment type="caution">
    <text evidence="2">The sequence shown here is derived from an EMBL/GenBank/DDBJ whole genome shotgun (WGS) entry which is preliminary data.</text>
</comment>
<protein>
    <recommendedName>
        <fullName evidence="1">THO complex subunit 2 N-terminal domain-containing protein</fullName>
    </recommendedName>
</protein>
<proteinExistence type="predicted"/>
<feature type="domain" description="THO complex subunit 2 N-terminal" evidence="1">
    <location>
        <begin position="3"/>
        <end position="79"/>
    </location>
</feature>
<dbReference type="GO" id="GO:0006397">
    <property type="term" value="P:mRNA processing"/>
    <property type="evidence" value="ECO:0007669"/>
    <property type="project" value="InterPro"/>
</dbReference>
<dbReference type="AlphaFoldDB" id="A0A815Y4Z9"/>
<dbReference type="Pfam" id="PF16134">
    <property type="entry name" value="THOC2_N"/>
    <property type="match status" value="1"/>
</dbReference>
<dbReference type="Proteomes" id="UP000663845">
    <property type="component" value="Unassembled WGS sequence"/>
</dbReference>
<reference evidence="2" key="1">
    <citation type="submission" date="2021-02" db="EMBL/GenBank/DDBJ databases">
        <authorList>
            <person name="Nowell W R."/>
        </authorList>
    </citation>
    <scope>NUCLEOTIDE SEQUENCE</scope>
</reference>
<feature type="non-terminal residue" evidence="2">
    <location>
        <position position="1"/>
    </location>
</feature>